<evidence type="ECO:0000256" key="3">
    <source>
        <dbReference type="RuleBase" id="RU361155"/>
    </source>
</evidence>
<keyword evidence="6" id="KW-1185">Reference proteome</keyword>
<dbReference type="Proteomes" id="UP001168877">
    <property type="component" value="Unassembled WGS sequence"/>
</dbReference>
<dbReference type="InterPro" id="IPR000863">
    <property type="entry name" value="Sulfotransferase_dom"/>
</dbReference>
<evidence type="ECO:0000256" key="2">
    <source>
        <dbReference type="ARBA" id="ARBA00022679"/>
    </source>
</evidence>
<protein>
    <recommendedName>
        <fullName evidence="3">Sulfotransferase</fullName>
        <ecNumber evidence="3">2.8.2.-</ecNumber>
    </recommendedName>
</protein>
<keyword evidence="2 3" id="KW-0808">Transferase</keyword>
<dbReference type="GO" id="GO:0008146">
    <property type="term" value="F:sulfotransferase activity"/>
    <property type="evidence" value="ECO:0007669"/>
    <property type="project" value="InterPro"/>
</dbReference>
<dbReference type="AlphaFoldDB" id="A0AA39VK79"/>
<dbReference type="InterPro" id="IPR027417">
    <property type="entry name" value="P-loop_NTPase"/>
</dbReference>
<feature type="domain" description="Sulfotransferase" evidence="4">
    <location>
        <begin position="65"/>
        <end position="323"/>
    </location>
</feature>
<gene>
    <name evidence="5" type="ORF">LWI29_011737</name>
</gene>
<evidence type="ECO:0000259" key="4">
    <source>
        <dbReference type="Pfam" id="PF00685"/>
    </source>
</evidence>
<comment type="similarity">
    <text evidence="1 3">Belongs to the sulfotransferase 1 family.</text>
</comment>
<evidence type="ECO:0000256" key="1">
    <source>
        <dbReference type="ARBA" id="ARBA00005771"/>
    </source>
</evidence>
<name>A0AA39VK79_ACESA</name>
<dbReference type="EMBL" id="JAUESC010000384">
    <property type="protein sequence ID" value="KAK0581248.1"/>
    <property type="molecule type" value="Genomic_DNA"/>
</dbReference>
<sequence>MEKSVEFQNSAGENQLSKEDQELVLSLPRVKSWDYAFLYQYQGFWCASNCFHGILSFQRHFQAKDTDILLVTFPKSGTTWLKALTYTIANRSRYTLENSPLLTTPSHDLVPFTDVHIYADNKSSTLEDLPTPRILAIHLPYASLPHSIINSNCRIVYLCRNPLDQFISYWHFISKVPQAADPVSIDEAFEMFCQGVQMFGPIWDHELGYWKASLEKSNKILFLKYEDLKEDIIYYIKKLADFIGCPFNNEEEAQGVIEEISKFCSFDNMKNLEVNQIGKLSYFGIENKAYFRKGKVGDWTNHLTPSMSKRLDNLMEEKFGDSGLMTFIQSPKVQKKN</sequence>
<dbReference type="PANTHER" id="PTHR11783">
    <property type="entry name" value="SULFOTRANSFERASE SULT"/>
    <property type="match status" value="1"/>
</dbReference>
<reference evidence="5" key="2">
    <citation type="submission" date="2023-06" db="EMBL/GenBank/DDBJ databases">
        <authorList>
            <person name="Swenson N.G."/>
            <person name="Wegrzyn J.L."/>
            <person name="Mcevoy S.L."/>
        </authorList>
    </citation>
    <scope>NUCLEOTIDE SEQUENCE</scope>
    <source>
        <strain evidence="5">NS2018</strain>
        <tissue evidence="5">Leaf</tissue>
    </source>
</reference>
<proteinExistence type="inferred from homology"/>
<dbReference type="EC" id="2.8.2.-" evidence="3"/>
<reference evidence="5" key="1">
    <citation type="journal article" date="2022" name="Plant J.">
        <title>Strategies of tolerance reflected in two North American maple genomes.</title>
        <authorList>
            <person name="McEvoy S.L."/>
            <person name="Sezen U.U."/>
            <person name="Trouern-Trend A."/>
            <person name="McMahon S.M."/>
            <person name="Schaberg P.G."/>
            <person name="Yang J."/>
            <person name="Wegrzyn J.L."/>
            <person name="Swenson N.G."/>
        </authorList>
    </citation>
    <scope>NUCLEOTIDE SEQUENCE</scope>
    <source>
        <strain evidence="5">NS2018</strain>
    </source>
</reference>
<evidence type="ECO:0000313" key="5">
    <source>
        <dbReference type="EMBL" id="KAK0581248.1"/>
    </source>
</evidence>
<comment type="caution">
    <text evidence="5">The sequence shown here is derived from an EMBL/GenBank/DDBJ whole genome shotgun (WGS) entry which is preliminary data.</text>
</comment>
<accession>A0AA39VK79</accession>
<dbReference type="SUPFAM" id="SSF52540">
    <property type="entry name" value="P-loop containing nucleoside triphosphate hydrolases"/>
    <property type="match status" value="1"/>
</dbReference>
<dbReference type="Pfam" id="PF00685">
    <property type="entry name" value="Sulfotransfer_1"/>
    <property type="match status" value="1"/>
</dbReference>
<evidence type="ECO:0000313" key="6">
    <source>
        <dbReference type="Proteomes" id="UP001168877"/>
    </source>
</evidence>
<organism evidence="5 6">
    <name type="scientific">Acer saccharum</name>
    <name type="common">Sugar maple</name>
    <dbReference type="NCBI Taxonomy" id="4024"/>
    <lineage>
        <taxon>Eukaryota</taxon>
        <taxon>Viridiplantae</taxon>
        <taxon>Streptophyta</taxon>
        <taxon>Embryophyta</taxon>
        <taxon>Tracheophyta</taxon>
        <taxon>Spermatophyta</taxon>
        <taxon>Magnoliopsida</taxon>
        <taxon>eudicotyledons</taxon>
        <taxon>Gunneridae</taxon>
        <taxon>Pentapetalae</taxon>
        <taxon>rosids</taxon>
        <taxon>malvids</taxon>
        <taxon>Sapindales</taxon>
        <taxon>Sapindaceae</taxon>
        <taxon>Hippocastanoideae</taxon>
        <taxon>Acereae</taxon>
        <taxon>Acer</taxon>
    </lineage>
</organism>
<dbReference type="Gene3D" id="3.40.50.300">
    <property type="entry name" value="P-loop containing nucleotide triphosphate hydrolases"/>
    <property type="match status" value="1"/>
</dbReference>